<dbReference type="RefSeq" id="WP_132616864.1">
    <property type="nucleotide sequence ID" value="NZ_SMKQ01000101.1"/>
</dbReference>
<gene>
    <name evidence="1" type="ORF">E1286_27335</name>
</gene>
<dbReference type="EMBL" id="SMKQ01000101">
    <property type="protein sequence ID" value="TDD44367.1"/>
    <property type="molecule type" value="Genomic_DNA"/>
</dbReference>
<protein>
    <submittedName>
        <fullName evidence="1">Uncharacterized protein</fullName>
    </submittedName>
</protein>
<dbReference type="Proteomes" id="UP000295302">
    <property type="component" value="Unassembled WGS sequence"/>
</dbReference>
<evidence type="ECO:0000313" key="2">
    <source>
        <dbReference type="Proteomes" id="UP000295302"/>
    </source>
</evidence>
<accession>A0A4V2YKW2</accession>
<organism evidence="1 2">
    <name type="scientific">Nonomuraea terrae</name>
    <dbReference type="NCBI Taxonomy" id="2530383"/>
    <lineage>
        <taxon>Bacteria</taxon>
        <taxon>Bacillati</taxon>
        <taxon>Actinomycetota</taxon>
        <taxon>Actinomycetes</taxon>
        <taxon>Streptosporangiales</taxon>
        <taxon>Streptosporangiaceae</taxon>
        <taxon>Nonomuraea</taxon>
    </lineage>
</organism>
<proteinExistence type="predicted"/>
<reference evidence="1 2" key="1">
    <citation type="submission" date="2019-03" db="EMBL/GenBank/DDBJ databases">
        <title>Draft genome sequences of novel Actinobacteria.</title>
        <authorList>
            <person name="Sahin N."/>
            <person name="Ay H."/>
            <person name="Saygin H."/>
        </authorList>
    </citation>
    <scope>NUCLEOTIDE SEQUENCE [LARGE SCALE GENOMIC DNA]</scope>
    <source>
        <strain evidence="1 2">CH32</strain>
    </source>
</reference>
<sequence>MKIVLVVRGRGKRQSGLPEDSPETIAFCFAATIYPGVICVIPSRSAGFIKGLETLLDGLMAMSEGSLSGRHAVRNPNFISHIFD</sequence>
<keyword evidence="2" id="KW-1185">Reference proteome</keyword>
<dbReference type="AlphaFoldDB" id="A0A4V2YKW2"/>
<name>A0A4V2YKW2_9ACTN</name>
<comment type="caution">
    <text evidence="1">The sequence shown here is derived from an EMBL/GenBank/DDBJ whole genome shotgun (WGS) entry which is preliminary data.</text>
</comment>
<evidence type="ECO:0000313" key="1">
    <source>
        <dbReference type="EMBL" id="TDD44367.1"/>
    </source>
</evidence>